<keyword evidence="2" id="KW-1185">Reference proteome</keyword>
<comment type="caution">
    <text evidence="1">The sequence shown here is derived from an EMBL/GenBank/DDBJ whole genome shotgun (WGS) entry which is preliminary data.</text>
</comment>
<dbReference type="EMBL" id="JBHUOZ010000003">
    <property type="protein sequence ID" value="MFD2920701.1"/>
    <property type="molecule type" value="Genomic_DNA"/>
</dbReference>
<evidence type="ECO:0000313" key="1">
    <source>
        <dbReference type="EMBL" id="MFD2920701.1"/>
    </source>
</evidence>
<reference evidence="2" key="1">
    <citation type="journal article" date="2019" name="Int. J. Syst. Evol. Microbiol.">
        <title>The Global Catalogue of Microorganisms (GCM) 10K type strain sequencing project: providing services to taxonomists for standard genome sequencing and annotation.</title>
        <authorList>
            <consortium name="The Broad Institute Genomics Platform"/>
            <consortium name="The Broad Institute Genome Sequencing Center for Infectious Disease"/>
            <person name="Wu L."/>
            <person name="Ma J."/>
        </authorList>
    </citation>
    <scope>NUCLEOTIDE SEQUENCE [LARGE SCALE GENOMIC DNA]</scope>
    <source>
        <strain evidence="2">KCTC 23299</strain>
    </source>
</reference>
<proteinExistence type="predicted"/>
<dbReference type="RefSeq" id="WP_386099561.1">
    <property type="nucleotide sequence ID" value="NZ_JBHUOZ010000003.1"/>
</dbReference>
<organism evidence="1 2">
    <name type="scientific">Terrimonas rubra</name>
    <dbReference type="NCBI Taxonomy" id="1035890"/>
    <lineage>
        <taxon>Bacteria</taxon>
        <taxon>Pseudomonadati</taxon>
        <taxon>Bacteroidota</taxon>
        <taxon>Chitinophagia</taxon>
        <taxon>Chitinophagales</taxon>
        <taxon>Chitinophagaceae</taxon>
        <taxon>Terrimonas</taxon>
    </lineage>
</organism>
<dbReference type="Proteomes" id="UP001597511">
    <property type="component" value="Unassembled WGS sequence"/>
</dbReference>
<evidence type="ECO:0000313" key="2">
    <source>
        <dbReference type="Proteomes" id="UP001597511"/>
    </source>
</evidence>
<accession>A0ABW6A7U7</accession>
<sequence>MMVEQFRNAVLSVTLKAIDKEPDSWTTFNDALHTRIIKGAYLSDEVELKSSELPILECRLANSYLLITTERVISILNTVYKEMYINEVEKFLNDYEALNYAKKNGQYPGTNRVAIRRIDGAVLEYIIDSHHAAFFSKILIYNIFSYKTKGYWYLDPAKKK</sequence>
<protein>
    <submittedName>
        <fullName evidence="1">Uncharacterized protein</fullName>
    </submittedName>
</protein>
<gene>
    <name evidence="1" type="ORF">ACFS6H_13335</name>
</gene>
<name>A0ABW6A7U7_9BACT</name>